<gene>
    <name evidence="1" type="ORF">B0H63DRAFT_502624</name>
</gene>
<name>A0AAE0ND32_9PEZI</name>
<dbReference type="PANTHER" id="PTHR37015">
    <property type="entry name" value="REVERSE TRANSCRIPTASE DOMAIN-CONTAINING PROTEIN"/>
    <property type="match status" value="1"/>
</dbReference>
<dbReference type="PANTHER" id="PTHR37015:SF2">
    <property type="entry name" value="REVERSE TRANSCRIPTASE DOMAIN-CONTAINING PROTEIN"/>
    <property type="match status" value="1"/>
</dbReference>
<keyword evidence="2" id="KW-1185">Reference proteome</keyword>
<proteinExistence type="predicted"/>
<sequence length="811" mass="92610">MKRRLPWQANSLLRSYLKKQKEAFESKKHALLDEVDMETDPRKRTKSLLDGAGKLPSMAANPQLSASNLMRFVEQSAHDPSVSKLFLLDYETALRNELQVQSNKFDFASLYGQLVEEWIASGTTTTTGSMAPDDADYVAVERDESHEQRVTWEEYVFKPKETDAAAIRAYLEGVFIDSSKDAKRAIDSLKLGMESFRRQWDRNDHHFDEGVLTQCLNGMLRVDLLSDEKRSTLRGFLRNKVVLSEIADVLNMRMATRSTWCWDTPLIVQERRNLNGRYRFYPDEDLLHSIFVYYIGRRWAVHLRDQLSRFFASKGVWKSSTKPISKADARRRRYFLDDSDAMHAGSIEKKRSDHFTEDILLDHLPSSMHEVRGVYGEGTETEEDTRLSHVDVIQRLLHRIQSEVGVQTKLGNDVTVIRSDFNIFAVLEFFGVNAEWTDFFRRVLEAPLKFEQDPQDQPAQIRRRGTPLSTPVADFFGEALLFCMDFAVNQKTDGARLYRLHDDMWLWGSDETCSKAWSVMTEFADTVGLDFNEKKTGCTRISGTGAAAPAVVTTKLASGSLPTGDVTWGFLRLDSATGRFLIDQEEVDKHIDELRLQLAACRSIFDWIQAWNIYGSRFFASHFGRPANCYSRAHVDSMLATFQRIQARLFPDHPGGVGEYLKGMMASRFKLQPADIPDGYLYLPTSLGGLGLLNPFVPLLIVKDSAIENPAKIMDDFCDKEEFETSEALGRAYESLMEEPTQISIRLKGDVKASLTSDEEWYGFTEYEQWIVQLYHKSMVALFGGLSIVDEGLLPTGLMTMLRQSRFRWQG</sequence>
<dbReference type="AlphaFoldDB" id="A0AAE0ND32"/>
<organism evidence="1 2">
    <name type="scientific">Podospora didyma</name>
    <dbReference type="NCBI Taxonomy" id="330526"/>
    <lineage>
        <taxon>Eukaryota</taxon>
        <taxon>Fungi</taxon>
        <taxon>Dikarya</taxon>
        <taxon>Ascomycota</taxon>
        <taxon>Pezizomycotina</taxon>
        <taxon>Sordariomycetes</taxon>
        <taxon>Sordariomycetidae</taxon>
        <taxon>Sordariales</taxon>
        <taxon>Podosporaceae</taxon>
        <taxon>Podospora</taxon>
    </lineage>
</organism>
<protein>
    <recommendedName>
        <fullName evidence="3">Reverse transcriptase domain-containing protein</fullName>
    </recommendedName>
</protein>
<evidence type="ECO:0008006" key="3">
    <source>
        <dbReference type="Google" id="ProtNLM"/>
    </source>
</evidence>
<reference evidence="1" key="2">
    <citation type="submission" date="2023-06" db="EMBL/GenBank/DDBJ databases">
        <authorList>
            <consortium name="Lawrence Berkeley National Laboratory"/>
            <person name="Haridas S."/>
            <person name="Hensen N."/>
            <person name="Bonometti L."/>
            <person name="Westerberg I."/>
            <person name="Brannstrom I.O."/>
            <person name="Guillou S."/>
            <person name="Cros-Aarteil S."/>
            <person name="Calhoun S."/>
            <person name="Kuo A."/>
            <person name="Mondo S."/>
            <person name="Pangilinan J."/>
            <person name="Riley R."/>
            <person name="LaButti K."/>
            <person name="Andreopoulos B."/>
            <person name="Lipzen A."/>
            <person name="Chen C."/>
            <person name="Yanf M."/>
            <person name="Daum C."/>
            <person name="Ng V."/>
            <person name="Clum A."/>
            <person name="Steindorff A."/>
            <person name="Ohm R."/>
            <person name="Martin F."/>
            <person name="Silar P."/>
            <person name="Natvig D."/>
            <person name="Lalanne C."/>
            <person name="Gautier V."/>
            <person name="Ament-velasquez S.L."/>
            <person name="Kruys A."/>
            <person name="Hutchinson M.I."/>
            <person name="Powell A.J."/>
            <person name="Barry K."/>
            <person name="Miller A.N."/>
            <person name="Grigoriev I.V."/>
            <person name="Debuchy R."/>
            <person name="Gladieux P."/>
            <person name="Thoren M.H."/>
            <person name="Johannesson H."/>
        </authorList>
    </citation>
    <scope>NUCLEOTIDE SEQUENCE</scope>
    <source>
        <strain evidence="1">CBS 232.78</strain>
    </source>
</reference>
<evidence type="ECO:0000313" key="2">
    <source>
        <dbReference type="Proteomes" id="UP001285441"/>
    </source>
</evidence>
<dbReference type="Proteomes" id="UP001285441">
    <property type="component" value="Unassembled WGS sequence"/>
</dbReference>
<dbReference type="EMBL" id="JAULSW010000006">
    <property type="protein sequence ID" value="KAK3378239.1"/>
    <property type="molecule type" value="Genomic_DNA"/>
</dbReference>
<evidence type="ECO:0000313" key="1">
    <source>
        <dbReference type="EMBL" id="KAK3378239.1"/>
    </source>
</evidence>
<reference evidence="1" key="1">
    <citation type="journal article" date="2023" name="Mol. Phylogenet. Evol.">
        <title>Genome-scale phylogeny and comparative genomics of the fungal order Sordariales.</title>
        <authorList>
            <person name="Hensen N."/>
            <person name="Bonometti L."/>
            <person name="Westerberg I."/>
            <person name="Brannstrom I.O."/>
            <person name="Guillou S."/>
            <person name="Cros-Aarteil S."/>
            <person name="Calhoun S."/>
            <person name="Haridas S."/>
            <person name="Kuo A."/>
            <person name="Mondo S."/>
            <person name="Pangilinan J."/>
            <person name="Riley R."/>
            <person name="LaButti K."/>
            <person name="Andreopoulos B."/>
            <person name="Lipzen A."/>
            <person name="Chen C."/>
            <person name="Yan M."/>
            <person name="Daum C."/>
            <person name="Ng V."/>
            <person name="Clum A."/>
            <person name="Steindorff A."/>
            <person name="Ohm R.A."/>
            <person name="Martin F."/>
            <person name="Silar P."/>
            <person name="Natvig D.O."/>
            <person name="Lalanne C."/>
            <person name="Gautier V."/>
            <person name="Ament-Velasquez S.L."/>
            <person name="Kruys A."/>
            <person name="Hutchinson M.I."/>
            <person name="Powell A.J."/>
            <person name="Barry K."/>
            <person name="Miller A.N."/>
            <person name="Grigoriev I.V."/>
            <person name="Debuchy R."/>
            <person name="Gladieux P."/>
            <person name="Hiltunen Thoren M."/>
            <person name="Johannesson H."/>
        </authorList>
    </citation>
    <scope>NUCLEOTIDE SEQUENCE</scope>
    <source>
        <strain evidence="1">CBS 232.78</strain>
    </source>
</reference>
<accession>A0AAE0ND32</accession>
<comment type="caution">
    <text evidence="1">The sequence shown here is derived from an EMBL/GenBank/DDBJ whole genome shotgun (WGS) entry which is preliminary data.</text>
</comment>